<dbReference type="PROSITE" id="PS50191">
    <property type="entry name" value="CRAL_TRIO"/>
    <property type="match status" value="1"/>
</dbReference>
<dbReference type="RefSeq" id="XP_003880047.1">
    <property type="nucleotide sequence ID" value="XM_003879998.1"/>
</dbReference>
<keyword evidence="5" id="KW-1185">Reference proteome</keyword>
<reference evidence="3" key="2">
    <citation type="submission" date="2011-03" db="EMBL/GenBank/DDBJ databases">
        <title>Comparative genomics and transcriptomics of Neospora caninum and Toxoplasma gondii.</title>
        <authorList>
            <person name="Reid A.J."/>
            <person name="Sohal A."/>
            <person name="Harris D."/>
            <person name="Quail M."/>
            <person name="Sanders M."/>
            <person name="Berriman M."/>
            <person name="Wastling J.M."/>
            <person name="Pain A."/>
        </authorList>
    </citation>
    <scope>NUCLEOTIDE SEQUENCE</scope>
    <source>
        <strain evidence="3">Liverpool</strain>
    </source>
</reference>
<dbReference type="OMA" id="KTYVQAM"/>
<feature type="region of interest" description="Disordered" evidence="1">
    <location>
        <begin position="58"/>
        <end position="82"/>
    </location>
</feature>
<reference evidence="4" key="4">
    <citation type="journal article" date="2015" name="PLoS ONE">
        <title>Comprehensive Evaluation of Toxoplasma gondii VEG and Neospora caninum LIV Genomes with Tachyzoite Stage Transcriptome and Proteome Defines Novel Transcript Features.</title>
        <authorList>
            <person name="Ramaprasad A."/>
            <person name="Mourier T."/>
            <person name="Naeem R."/>
            <person name="Malas T.B."/>
            <person name="Moussa E."/>
            <person name="Panigrahi A."/>
            <person name="Vermont S.J."/>
            <person name="Otto T.D."/>
            <person name="Wastling J."/>
            <person name="Pain A."/>
        </authorList>
    </citation>
    <scope>NUCLEOTIDE SEQUENCE</scope>
    <source>
        <strain evidence="4">Liverpool</strain>
    </source>
</reference>
<dbReference type="AlphaFoldDB" id="F0V8H1"/>
<dbReference type="InParanoid" id="F0V8H1"/>
<protein>
    <recommendedName>
        <fullName evidence="2">CRAL-TRIO domain-containing protein</fullName>
    </recommendedName>
</protein>
<evidence type="ECO:0000256" key="1">
    <source>
        <dbReference type="SAM" id="MobiDB-lite"/>
    </source>
</evidence>
<evidence type="ECO:0000313" key="4">
    <source>
        <dbReference type="EMBL" id="CEL64602.1"/>
    </source>
</evidence>
<dbReference type="EMBL" id="LN714476">
    <property type="protein sequence ID" value="CEL64602.1"/>
    <property type="molecule type" value="Genomic_DNA"/>
</dbReference>
<evidence type="ECO:0000313" key="3">
    <source>
        <dbReference type="EMBL" id="CBZ50012.1"/>
    </source>
</evidence>
<dbReference type="Proteomes" id="UP000007494">
    <property type="component" value="Chromosome II"/>
</dbReference>
<accession>F0V8H1</accession>
<evidence type="ECO:0000259" key="2">
    <source>
        <dbReference type="PROSITE" id="PS50191"/>
    </source>
</evidence>
<dbReference type="VEuPathDB" id="ToxoDB:NCLIV_004880"/>
<proteinExistence type="predicted"/>
<dbReference type="Gene3D" id="3.40.525.10">
    <property type="entry name" value="CRAL-TRIO lipid binding domain"/>
    <property type="match status" value="1"/>
</dbReference>
<reference evidence="5" key="3">
    <citation type="journal article" date="2012" name="PLoS Pathog.">
        <title>Comparative genomics of the apicomplexan parasites Toxoplasma gondii and Neospora caninum: Coccidia differing in host range and transmission strategy.</title>
        <authorList>
            <person name="Reid A.J."/>
            <person name="Vermont S.J."/>
            <person name="Cotton J.A."/>
            <person name="Harris D."/>
            <person name="Hill-Cawthorne G.A."/>
            <person name="Konen-Waisman S."/>
            <person name="Latham S.M."/>
            <person name="Mourier T."/>
            <person name="Norton R."/>
            <person name="Quail M.A."/>
            <person name="Sanders M."/>
            <person name="Shanmugam D."/>
            <person name="Sohal A."/>
            <person name="Wasmuth J.D."/>
            <person name="Brunk B."/>
            <person name="Grigg M.E."/>
            <person name="Howard J.C."/>
            <person name="Parkinson J."/>
            <person name="Roos D.S."/>
            <person name="Trees A.J."/>
            <person name="Berriman M."/>
            <person name="Pain A."/>
            <person name="Wastling J.M."/>
        </authorList>
    </citation>
    <scope>NUCLEOTIDE SEQUENCE [LARGE SCALE GENOMIC DNA]</scope>
    <source>
        <strain evidence="5">Liverpool</strain>
    </source>
</reference>
<sequence length="474" mass="52272">MTNTLLLPVFASESLCPPPETRVRRTRRDVSCAQCSLLRRWPPSCRLAVADPSLDRVSRLSGRGSRENGAHRPREEASGTWFPDPLPASSRGCVHFPAVLCGKKVKSQPAAFPFLISCCLLVPVLCLGMAGQVEAASPPPSPPQSPRASKEKKEQSGDAELQPESVSGGGDMHAAEPFDSVSVDRVQLRTRSPLPSSYNFDDEGSREQGDGVSLGSTEFLPDKVLKRAENPLCRDWRVPHAFLSGKAAGESLEVPDKLKATASLMPFYFYGLDNRDNYLILTKFSDFDIPVIRSQLTDLDIRRFFRFKNLAWFGRLTPSPTSSSVVVSDAAGFDIAHAVFHGGLSVAKTYVQAMTSTIPDVGVRVSEIHIINVPRAAGVILDLVQRLSPSEIKFFTYPSLQEFLDKVGDVIGRNRLPRCFGGTNPMSVKHSELESCFDDFVKQVKEEKARRAGSPETANDFEKLMESRFHRLFD</sequence>
<dbReference type="SUPFAM" id="SSF52087">
    <property type="entry name" value="CRAL/TRIO domain"/>
    <property type="match status" value="1"/>
</dbReference>
<dbReference type="GeneID" id="13446058"/>
<feature type="region of interest" description="Disordered" evidence="1">
    <location>
        <begin position="133"/>
        <end position="176"/>
    </location>
</feature>
<dbReference type="InterPro" id="IPR001251">
    <property type="entry name" value="CRAL-TRIO_dom"/>
</dbReference>
<name>F0V8H1_NEOCL</name>
<dbReference type="InterPro" id="IPR036865">
    <property type="entry name" value="CRAL-TRIO_dom_sf"/>
</dbReference>
<dbReference type="eggNOG" id="ENOG502QYC5">
    <property type="taxonomic scope" value="Eukaryota"/>
</dbReference>
<feature type="domain" description="CRAL-TRIO" evidence="2">
    <location>
        <begin position="257"/>
        <end position="428"/>
    </location>
</feature>
<organism evidence="3 5">
    <name type="scientific">Neospora caninum (strain Liverpool)</name>
    <dbReference type="NCBI Taxonomy" id="572307"/>
    <lineage>
        <taxon>Eukaryota</taxon>
        <taxon>Sar</taxon>
        <taxon>Alveolata</taxon>
        <taxon>Apicomplexa</taxon>
        <taxon>Conoidasida</taxon>
        <taxon>Coccidia</taxon>
        <taxon>Eucoccidiorida</taxon>
        <taxon>Eimeriorina</taxon>
        <taxon>Sarcocystidae</taxon>
        <taxon>Neospora</taxon>
    </lineage>
</organism>
<evidence type="ECO:0000313" key="5">
    <source>
        <dbReference type="Proteomes" id="UP000007494"/>
    </source>
</evidence>
<gene>
    <name evidence="4" type="ORF">BN1204_004880</name>
    <name evidence="3" type="ORF">NCLIV_004880</name>
</gene>
<feature type="region of interest" description="Disordered" evidence="1">
    <location>
        <begin position="192"/>
        <end position="215"/>
    </location>
</feature>
<dbReference type="EMBL" id="FR823382">
    <property type="protein sequence ID" value="CBZ50012.1"/>
    <property type="molecule type" value="Genomic_DNA"/>
</dbReference>
<reference evidence="3" key="1">
    <citation type="submission" date="2011-02" db="EMBL/GenBank/DDBJ databases">
        <authorList>
            <person name="Aslett M."/>
        </authorList>
    </citation>
    <scope>NUCLEOTIDE SEQUENCE</scope>
    <source>
        <strain evidence="3">Liverpool</strain>
    </source>
</reference>
<feature type="compositionally biased region" description="Basic and acidic residues" evidence="1">
    <location>
        <begin position="58"/>
        <end position="77"/>
    </location>
</feature>
<dbReference type="OrthoDB" id="1434354at2759"/>